<keyword evidence="2" id="KW-1185">Reference proteome</keyword>
<name>A0A1H1CQP5_9MICC</name>
<dbReference type="Proteomes" id="UP000181917">
    <property type="component" value="Unassembled WGS sequence"/>
</dbReference>
<gene>
    <name evidence="1" type="ORF">SAMN04489742_2047</name>
</gene>
<organism evidence="1 2">
    <name type="scientific">Crystallibacter crystallopoietes</name>
    <dbReference type="NCBI Taxonomy" id="37928"/>
    <lineage>
        <taxon>Bacteria</taxon>
        <taxon>Bacillati</taxon>
        <taxon>Actinomycetota</taxon>
        <taxon>Actinomycetes</taxon>
        <taxon>Micrococcales</taxon>
        <taxon>Micrococcaceae</taxon>
        <taxon>Crystallibacter</taxon>
    </lineage>
</organism>
<evidence type="ECO:0000313" key="2">
    <source>
        <dbReference type="Proteomes" id="UP000181917"/>
    </source>
</evidence>
<dbReference type="AlphaFoldDB" id="A0A1H1CQP5"/>
<sequence length="115" mass="12203">MDHKLLVRVRLGMDCASGVIKIDGCLTDQSCTALFSLIRRLQGLSRGVAVTVDLSGAKHIESRGLESLQLLSRGEPVGTAIFDVPFQGTVNIIVPPELPRCPASIVRGPLGRVAA</sequence>
<dbReference type="EMBL" id="FNKH01000002">
    <property type="protein sequence ID" value="SDQ66647.1"/>
    <property type="molecule type" value="Genomic_DNA"/>
</dbReference>
<proteinExistence type="predicted"/>
<reference evidence="1 2" key="1">
    <citation type="submission" date="2016-10" db="EMBL/GenBank/DDBJ databases">
        <authorList>
            <person name="de Groot N.N."/>
        </authorList>
    </citation>
    <scope>NUCLEOTIDE SEQUENCE [LARGE SCALE GENOMIC DNA]</scope>
    <source>
        <strain evidence="1 2">DSM 20117</strain>
    </source>
</reference>
<accession>A0A1H1CQP5</accession>
<evidence type="ECO:0008006" key="3">
    <source>
        <dbReference type="Google" id="ProtNLM"/>
    </source>
</evidence>
<evidence type="ECO:0000313" key="1">
    <source>
        <dbReference type="EMBL" id="SDQ66647.1"/>
    </source>
</evidence>
<protein>
    <recommendedName>
        <fullName evidence="3">STAS domain-containing protein</fullName>
    </recommendedName>
</protein>